<dbReference type="Gene3D" id="3.80.10.10">
    <property type="entry name" value="Ribonuclease Inhibitor"/>
    <property type="match status" value="4"/>
</dbReference>
<dbReference type="SUPFAM" id="SSF52047">
    <property type="entry name" value="RNI-like"/>
    <property type="match status" value="3"/>
</dbReference>
<dbReference type="Pfam" id="PF13516">
    <property type="entry name" value="LRR_6"/>
    <property type="match status" value="3"/>
</dbReference>
<gene>
    <name evidence="1" type="ORF">DCAF_LOCUS11279</name>
</gene>
<evidence type="ECO:0000313" key="1">
    <source>
        <dbReference type="EMBL" id="CAK7336272.1"/>
    </source>
</evidence>
<dbReference type="InterPro" id="IPR032675">
    <property type="entry name" value="LRR_dom_sf"/>
</dbReference>
<dbReference type="GO" id="GO:0031146">
    <property type="term" value="P:SCF-dependent proteasomal ubiquitin-dependent protein catabolic process"/>
    <property type="evidence" value="ECO:0007669"/>
    <property type="project" value="TreeGrafter"/>
</dbReference>
<reference evidence="1 2" key="1">
    <citation type="submission" date="2024-01" db="EMBL/GenBank/DDBJ databases">
        <authorList>
            <person name="Waweru B."/>
        </authorList>
    </citation>
    <scope>NUCLEOTIDE SEQUENCE [LARGE SCALE GENOMIC DNA]</scope>
</reference>
<proteinExistence type="predicted"/>
<dbReference type="InterPro" id="IPR001611">
    <property type="entry name" value="Leu-rich_rpt"/>
</dbReference>
<dbReference type="PANTHER" id="PTHR13318:SF106">
    <property type="entry name" value="F-BOX_LRR-REPEAT PROTEIN 2"/>
    <property type="match status" value="1"/>
</dbReference>
<accession>A0AAV1RL33</accession>
<dbReference type="Proteomes" id="UP001314170">
    <property type="component" value="Unassembled WGS sequence"/>
</dbReference>
<dbReference type="SMART" id="SM00367">
    <property type="entry name" value="LRR_CC"/>
    <property type="match status" value="10"/>
</dbReference>
<name>A0AAV1RL33_9ROSI</name>
<protein>
    <recommendedName>
        <fullName evidence="3">F-box domain-containing protein</fullName>
    </recommendedName>
</protein>
<evidence type="ECO:0000313" key="2">
    <source>
        <dbReference type="Proteomes" id="UP001314170"/>
    </source>
</evidence>
<organism evidence="1 2">
    <name type="scientific">Dovyalis caffra</name>
    <dbReference type="NCBI Taxonomy" id="77055"/>
    <lineage>
        <taxon>Eukaryota</taxon>
        <taxon>Viridiplantae</taxon>
        <taxon>Streptophyta</taxon>
        <taxon>Embryophyta</taxon>
        <taxon>Tracheophyta</taxon>
        <taxon>Spermatophyta</taxon>
        <taxon>Magnoliopsida</taxon>
        <taxon>eudicotyledons</taxon>
        <taxon>Gunneridae</taxon>
        <taxon>Pentapetalae</taxon>
        <taxon>rosids</taxon>
        <taxon>fabids</taxon>
        <taxon>Malpighiales</taxon>
        <taxon>Salicaceae</taxon>
        <taxon>Flacourtieae</taxon>
        <taxon>Dovyalis</taxon>
    </lineage>
</organism>
<dbReference type="InterPro" id="IPR006553">
    <property type="entry name" value="Leu-rich_rpt_Cys-con_subtyp"/>
</dbReference>
<sequence length="572" mass="64781">MELPEECWELIFNFLDHHRHFESLSLVSTQFFSITNHLRRSLKISSQTIPFLPNLFRRFPNLKGIEIPEFDGDLNFLLHQISKSGLDLESLTLSNQSHFPLMGLREMGLRMRNLTELNCSEMNCLQDTDLSAIGNSFPLLEDLNISFPQYNSRFGPNWSVDLQCFSGIVTDEGIIHLSTKLKNLLKIDLSGNQFITDKSLQFLSANCLLLREIGIRECDFITQNGIGIVMRRCIHLNSISVDGIGIPSIDSFFQESFVFAKNLCELNLSHSFVSDELLSSIAEACLPLKKLTICHCYDFTFVGVSYLLYKYQFLEYLDLEGANFLTDESMVNLCEFLHKSTFINLSLCSKLTSLTFFTLVSNCPLLKDIKMERTNLGVEEFIVDFGINPCIRSLNLSGNESLSDECIKKIAICCPNLQELKISHCPTITEEGIGEVLRNCGEMRHLEMNRCLGIKCFDIDFELPKLEVLQAGGPLMDDEALIVIAKKCHGLLQLDLEGCLNVTAKGVNGVVQSCTRLREINLKWCDNVKVDIIPSMVFSRPSLRKIIPPCKFIPTDKQKNFFLRHGCLVCEG</sequence>
<dbReference type="AlphaFoldDB" id="A0AAV1RL33"/>
<keyword evidence="2" id="KW-1185">Reference proteome</keyword>
<dbReference type="GO" id="GO:0019005">
    <property type="term" value="C:SCF ubiquitin ligase complex"/>
    <property type="evidence" value="ECO:0007669"/>
    <property type="project" value="TreeGrafter"/>
</dbReference>
<comment type="caution">
    <text evidence="1">The sequence shown here is derived from an EMBL/GenBank/DDBJ whole genome shotgun (WGS) entry which is preliminary data.</text>
</comment>
<dbReference type="PANTHER" id="PTHR13318">
    <property type="entry name" value="PARTNER OF PAIRED, ISOFORM B-RELATED"/>
    <property type="match status" value="1"/>
</dbReference>
<dbReference type="EMBL" id="CAWUPB010000994">
    <property type="protein sequence ID" value="CAK7336272.1"/>
    <property type="molecule type" value="Genomic_DNA"/>
</dbReference>
<evidence type="ECO:0008006" key="3">
    <source>
        <dbReference type="Google" id="ProtNLM"/>
    </source>
</evidence>